<sequence length="353" mass="39095">MPTGPATALVYCECYSCRPDGKKQLARTAKRHIEEQRAKNLGNKESSVASPRSLEEEEQVHAGEDISDDIGGEGLGLGLEVSYAYDDDEGGSDHGGGNSSSDDGHYNRWDASENALWSDEDLSDSEESNTGDDEGQDTMQDPLFQTRASLFDPTLPHNVFTDEDDFDFRELPRAFDDHPTIRNQYIRIFLASAFDGLTHNGASMLLDGHAIGLQAANRRGLSFPGLESYARTLPTVEKRLGVSTDGFITYFFICNICWSVHQPPELLELKSPSCLDSECPGILYTTKRLADGSEKRSPLLTVPFVPPTRAIRRMVLQPGKVQQWQHWRGPDDQPGRRPGSDTEVDMSRKGLPS</sequence>
<dbReference type="Proteomes" id="UP000219338">
    <property type="component" value="Unassembled WGS sequence"/>
</dbReference>
<keyword evidence="3" id="KW-1185">Reference proteome</keyword>
<dbReference type="OrthoDB" id="3248986at2759"/>
<feature type="compositionally biased region" description="Basic and acidic residues" evidence="1">
    <location>
        <begin position="102"/>
        <end position="111"/>
    </location>
</feature>
<accession>A0A284QSY6</accession>
<protein>
    <submittedName>
        <fullName evidence="2">Uncharacterized protein</fullName>
    </submittedName>
</protein>
<evidence type="ECO:0000313" key="3">
    <source>
        <dbReference type="Proteomes" id="UP000219338"/>
    </source>
</evidence>
<gene>
    <name evidence="2" type="ORF">ARMOST_02894</name>
</gene>
<feature type="region of interest" description="Disordered" evidence="1">
    <location>
        <begin position="28"/>
        <end position="139"/>
    </location>
</feature>
<feature type="compositionally biased region" description="Basic and acidic residues" evidence="1">
    <location>
        <begin position="328"/>
        <end position="353"/>
    </location>
</feature>
<organism evidence="2 3">
    <name type="scientific">Armillaria ostoyae</name>
    <name type="common">Armillaria root rot fungus</name>
    <dbReference type="NCBI Taxonomy" id="47428"/>
    <lineage>
        <taxon>Eukaryota</taxon>
        <taxon>Fungi</taxon>
        <taxon>Dikarya</taxon>
        <taxon>Basidiomycota</taxon>
        <taxon>Agaricomycotina</taxon>
        <taxon>Agaricomycetes</taxon>
        <taxon>Agaricomycetidae</taxon>
        <taxon>Agaricales</taxon>
        <taxon>Marasmiineae</taxon>
        <taxon>Physalacriaceae</taxon>
        <taxon>Armillaria</taxon>
    </lineage>
</organism>
<dbReference type="OMA" id="FFICNIC"/>
<feature type="compositionally biased region" description="Acidic residues" evidence="1">
    <location>
        <begin position="118"/>
        <end position="136"/>
    </location>
</feature>
<feature type="region of interest" description="Disordered" evidence="1">
    <location>
        <begin position="321"/>
        <end position="353"/>
    </location>
</feature>
<evidence type="ECO:0000313" key="2">
    <source>
        <dbReference type="EMBL" id="SJK99586.1"/>
    </source>
</evidence>
<dbReference type="AlphaFoldDB" id="A0A284QSY6"/>
<name>A0A284QSY6_ARMOS</name>
<dbReference type="EMBL" id="FUEG01000002">
    <property type="protein sequence ID" value="SJK99586.1"/>
    <property type="molecule type" value="Genomic_DNA"/>
</dbReference>
<reference evidence="3" key="1">
    <citation type="journal article" date="2017" name="Nat. Ecol. Evol.">
        <title>Genome expansion and lineage-specific genetic innovations in the forest pathogenic fungi Armillaria.</title>
        <authorList>
            <person name="Sipos G."/>
            <person name="Prasanna A.N."/>
            <person name="Walter M.C."/>
            <person name="O'Connor E."/>
            <person name="Balint B."/>
            <person name="Krizsan K."/>
            <person name="Kiss B."/>
            <person name="Hess J."/>
            <person name="Varga T."/>
            <person name="Slot J."/>
            <person name="Riley R."/>
            <person name="Boka B."/>
            <person name="Rigling D."/>
            <person name="Barry K."/>
            <person name="Lee J."/>
            <person name="Mihaltcheva S."/>
            <person name="LaButti K."/>
            <person name="Lipzen A."/>
            <person name="Waldron R."/>
            <person name="Moloney N.M."/>
            <person name="Sperisen C."/>
            <person name="Kredics L."/>
            <person name="Vagvoelgyi C."/>
            <person name="Patrignani A."/>
            <person name="Fitzpatrick D."/>
            <person name="Nagy I."/>
            <person name="Doyle S."/>
            <person name="Anderson J.B."/>
            <person name="Grigoriev I.V."/>
            <person name="Gueldener U."/>
            <person name="Muensterkoetter M."/>
            <person name="Nagy L.G."/>
        </authorList>
    </citation>
    <scope>NUCLEOTIDE SEQUENCE [LARGE SCALE GENOMIC DNA]</scope>
    <source>
        <strain evidence="3">C18/9</strain>
    </source>
</reference>
<evidence type="ECO:0000256" key="1">
    <source>
        <dbReference type="SAM" id="MobiDB-lite"/>
    </source>
</evidence>
<proteinExistence type="predicted"/>